<dbReference type="Gene3D" id="3.40.140.100">
    <property type="entry name" value="Ubiquitin-like modifier-activating enzyme ATG7 C-terminal domain"/>
    <property type="match status" value="1"/>
</dbReference>
<keyword evidence="7" id="KW-0963">Cytoplasm</keyword>
<reference evidence="10 11" key="1">
    <citation type="journal article" date="2018" name="G3 (Bethesda)">
        <title>Phylogenetic and Phylogenomic Definition of Rhizopus Species.</title>
        <authorList>
            <person name="Gryganskyi A.P."/>
            <person name="Golan J."/>
            <person name="Dolatabadi S."/>
            <person name="Mondo S."/>
            <person name="Robb S."/>
            <person name="Idnurm A."/>
            <person name="Muszewska A."/>
            <person name="Steczkiewicz K."/>
            <person name="Masonjones S."/>
            <person name="Liao H.L."/>
            <person name="Gajdeczka M.T."/>
            <person name="Anike F."/>
            <person name="Vuek A."/>
            <person name="Anishchenko I.M."/>
            <person name="Voigt K."/>
            <person name="de Hoog G.S."/>
            <person name="Smith M.E."/>
            <person name="Heitman J."/>
            <person name="Vilgalys R."/>
            <person name="Stajich J.E."/>
        </authorList>
    </citation>
    <scope>NUCLEOTIDE SEQUENCE [LARGE SCALE GENOMIC DNA]</scope>
    <source>
        <strain evidence="10 11">LSU 92-RS-03</strain>
    </source>
</reference>
<feature type="non-terminal residue" evidence="10">
    <location>
        <position position="1"/>
    </location>
</feature>
<evidence type="ECO:0000256" key="1">
    <source>
        <dbReference type="ARBA" id="ARBA00010931"/>
    </source>
</evidence>
<dbReference type="GO" id="GO:0006995">
    <property type="term" value="P:cellular response to nitrogen starvation"/>
    <property type="evidence" value="ECO:0007669"/>
    <property type="project" value="TreeGrafter"/>
</dbReference>
<keyword evidence="4 7" id="KW-0653">Protein transport</keyword>
<dbReference type="GO" id="GO:0032446">
    <property type="term" value="P:protein modification by small protein conjugation"/>
    <property type="evidence" value="ECO:0007669"/>
    <property type="project" value="TreeGrafter"/>
</dbReference>
<dbReference type="Proteomes" id="UP000253551">
    <property type="component" value="Unassembled WGS sequence"/>
</dbReference>
<dbReference type="GO" id="GO:0034727">
    <property type="term" value="P:piecemeal microautophagy of the nucleus"/>
    <property type="evidence" value="ECO:0007669"/>
    <property type="project" value="TreeGrafter"/>
</dbReference>
<dbReference type="NCBIfam" id="TIGR01381">
    <property type="entry name" value="E1_like_apg7"/>
    <property type="match status" value="1"/>
</dbReference>
<evidence type="ECO:0000256" key="5">
    <source>
        <dbReference type="ARBA" id="ARBA00023006"/>
    </source>
</evidence>
<keyword evidence="3 7" id="KW-0813">Transport</keyword>
<dbReference type="GO" id="GO:0000407">
    <property type="term" value="C:phagophore assembly site"/>
    <property type="evidence" value="ECO:0007669"/>
    <property type="project" value="UniProtKB-SubCell"/>
</dbReference>
<evidence type="ECO:0000256" key="2">
    <source>
        <dbReference type="ARBA" id="ARBA00017647"/>
    </source>
</evidence>
<comment type="caution">
    <text evidence="10">The sequence shown here is derived from an EMBL/GenBank/DDBJ whole genome shotgun (WGS) entry which is preliminary data.</text>
</comment>
<dbReference type="InterPro" id="IPR032197">
    <property type="entry name" value="Atg7_N"/>
</dbReference>
<feature type="domain" description="THIF-type NAD/FAD binding fold" evidence="8">
    <location>
        <begin position="140"/>
        <end position="363"/>
    </location>
</feature>
<keyword evidence="5 7" id="KW-0072">Autophagy</keyword>
<comment type="subunit">
    <text evidence="7">Homodimer.</text>
</comment>
<comment type="function">
    <text evidence="7">E1-like activating enzyme involved in the 2 ubiquitin-like systems required for cytoplasm to vacuole transport (Cvt) and autophagy. Activates ATG12 for its conjugation with ATG5 and ATG8 for its conjugation with phosphatidylethanolamine. Both systems are needed for the ATG8 association to Cvt vesicles and autophagosomes membranes. Autophagy is essential for maintenance of amino acid levels and protein synthesis under nitrogen starvation. Required for selective autophagic degradation of the nucleus (nucleophagy) as well as for mitophagy which contributes to regulate mitochondrial quantity and quality by eliminating the mitochondria to a basal level to fulfill cellular energy requirements and preventing excess ROS production.</text>
</comment>
<dbReference type="GO" id="GO:0015031">
    <property type="term" value="P:protein transport"/>
    <property type="evidence" value="ECO:0007669"/>
    <property type="project" value="UniProtKB-UniRule"/>
</dbReference>
<dbReference type="SUPFAM" id="SSF69572">
    <property type="entry name" value="Activating enzymes of the ubiquitin-like proteins"/>
    <property type="match status" value="1"/>
</dbReference>
<dbReference type="GO" id="GO:0019779">
    <property type="term" value="F:Atg8 activating enzyme activity"/>
    <property type="evidence" value="ECO:0007669"/>
    <property type="project" value="TreeGrafter"/>
</dbReference>
<evidence type="ECO:0000313" key="11">
    <source>
        <dbReference type="Proteomes" id="UP000253551"/>
    </source>
</evidence>
<dbReference type="Pfam" id="PF00899">
    <property type="entry name" value="ThiF"/>
    <property type="match status" value="1"/>
</dbReference>
<feature type="active site" description="Glycyl thioester intermediate" evidence="6">
    <location>
        <position position="336"/>
    </location>
</feature>
<evidence type="ECO:0000259" key="8">
    <source>
        <dbReference type="Pfam" id="PF00899"/>
    </source>
</evidence>
<dbReference type="OrthoDB" id="338614at2759"/>
<evidence type="ECO:0000259" key="9">
    <source>
        <dbReference type="Pfam" id="PF16420"/>
    </source>
</evidence>
<dbReference type="PANTHER" id="PTHR10953">
    <property type="entry name" value="UBIQUITIN-ACTIVATING ENZYME E1"/>
    <property type="match status" value="1"/>
</dbReference>
<evidence type="ECO:0000256" key="7">
    <source>
        <dbReference type="RuleBase" id="RU366022"/>
    </source>
</evidence>
<comment type="subcellular location">
    <subcellularLocation>
        <location evidence="7">Cytoplasm</location>
    </subcellularLocation>
    <subcellularLocation>
        <location evidence="7">Preautophagosomal structure</location>
    </subcellularLocation>
</comment>
<evidence type="ECO:0000256" key="6">
    <source>
        <dbReference type="PIRSR" id="PIRSR606285-1"/>
    </source>
</evidence>
<dbReference type="InterPro" id="IPR045886">
    <property type="entry name" value="ThiF/MoeB/HesA"/>
</dbReference>
<comment type="similarity">
    <text evidence="1 7">Belongs to the ATG7 family.</text>
</comment>
<dbReference type="InterPro" id="IPR000594">
    <property type="entry name" value="ThiF_NAD_FAD-bd"/>
</dbReference>
<gene>
    <name evidence="10" type="primary">ATG7_2</name>
    <name evidence="10" type="ORF">CU098_009152</name>
</gene>
<feature type="domain" description="Ubiquitin-like modifier-activating enzyme Atg7 N-terminal" evidence="9">
    <location>
        <begin position="4"/>
        <end position="123"/>
    </location>
</feature>
<dbReference type="GO" id="GO:0019778">
    <property type="term" value="F:Atg12 activating enzyme activity"/>
    <property type="evidence" value="ECO:0007669"/>
    <property type="project" value="TreeGrafter"/>
</dbReference>
<accession>A0A367JPM6</accession>
<evidence type="ECO:0000256" key="3">
    <source>
        <dbReference type="ARBA" id="ARBA00022448"/>
    </source>
</evidence>
<evidence type="ECO:0000313" key="10">
    <source>
        <dbReference type="EMBL" id="RCH91641.1"/>
    </source>
</evidence>
<dbReference type="InterPro" id="IPR006285">
    <property type="entry name" value="Atg7"/>
</dbReference>
<dbReference type="InterPro" id="IPR035985">
    <property type="entry name" value="Ubiquitin-activating_enz"/>
</dbReference>
<proteinExistence type="inferred from homology"/>
<dbReference type="FunFam" id="3.40.50.720:FF:000243">
    <property type="entry name" value="Ubiquitin-like modifier-activating enzyme ATG7"/>
    <property type="match status" value="1"/>
</dbReference>
<dbReference type="PANTHER" id="PTHR10953:SF3">
    <property type="entry name" value="UBIQUITIN-LIKE MODIFIER-ACTIVATING ENZYME ATG7"/>
    <property type="match status" value="1"/>
</dbReference>
<dbReference type="STRING" id="4846.A0A367JPM6"/>
<dbReference type="GO" id="GO:0000045">
    <property type="term" value="P:autophagosome assembly"/>
    <property type="evidence" value="ECO:0007669"/>
    <property type="project" value="TreeGrafter"/>
</dbReference>
<dbReference type="EMBL" id="PJQM01002962">
    <property type="protein sequence ID" value="RCH91641.1"/>
    <property type="molecule type" value="Genomic_DNA"/>
</dbReference>
<name>A0A367JPM6_RHIST</name>
<dbReference type="Gene3D" id="3.40.50.720">
    <property type="entry name" value="NAD(P)-binding Rossmann-like Domain"/>
    <property type="match status" value="1"/>
</dbReference>
<dbReference type="InterPro" id="IPR042523">
    <property type="entry name" value="Atg7_N_2"/>
</dbReference>
<sequence>SALLHQAYQSWNQSEYFFLVKKEKDSIRLSSLSTYDNDKEQLFAFVDPSATKGSPGWPLRNLLYLIHTRWGHKTIKVVCYRPNDAYQIECTLEGAYQPLKSVGWERNVQGKLGPRVADLGPLMDPSRLADTAIDLNLKLMRWRLLPELDLDRIKQTKCLLLGAGTLGCYVARCLMGWGVRHITFVDNGKVSFSNPVRQPLYQFKDTLNGTLKAHAAAEHLKTIQPTIVSKGYTFSIPMPGHDHSTLDAVQKDLNQLEDLIKEHDVIFLLTDSRESRWLPTLLGTRHNKCVINSALGFDSYLVMRHGTPVNQIGCYFCNDIVAPSDSLTDRTLDQQCTVTRPGLAAIAGALAVELMVSLIQHPKGIHAPADTATVSSPSSILGLLPHQIRGFLGQFNNMLIIGQSYDKCTACSPKILDAYEKDSVHFLKCVLKDPMVLENITGLTALKEESEAMLLNTDWAEEDDEDF</sequence>
<dbReference type="CDD" id="cd01486">
    <property type="entry name" value="Apg7"/>
    <property type="match status" value="1"/>
</dbReference>
<dbReference type="AlphaFoldDB" id="A0A367JPM6"/>
<dbReference type="Pfam" id="PF16420">
    <property type="entry name" value="ATG7_N"/>
    <property type="match status" value="1"/>
</dbReference>
<protein>
    <recommendedName>
        <fullName evidence="2 7">Ubiquitin-like modifier-activating enzyme ATG7</fullName>
    </recommendedName>
    <alternativeName>
        <fullName evidence="7">Autophagy-related protein 7</fullName>
    </alternativeName>
</protein>
<organism evidence="10 11">
    <name type="scientific">Rhizopus stolonifer</name>
    <name type="common">Rhizopus nigricans</name>
    <dbReference type="NCBI Taxonomy" id="4846"/>
    <lineage>
        <taxon>Eukaryota</taxon>
        <taxon>Fungi</taxon>
        <taxon>Fungi incertae sedis</taxon>
        <taxon>Mucoromycota</taxon>
        <taxon>Mucoromycotina</taxon>
        <taxon>Mucoromycetes</taxon>
        <taxon>Mucorales</taxon>
        <taxon>Mucorineae</taxon>
        <taxon>Rhizopodaceae</taxon>
        <taxon>Rhizopus</taxon>
    </lineage>
</organism>
<evidence type="ECO:0000256" key="4">
    <source>
        <dbReference type="ARBA" id="ARBA00022927"/>
    </source>
</evidence>
<keyword evidence="7" id="KW-0833">Ubl conjugation pathway</keyword>
<keyword evidence="11" id="KW-1185">Reference proteome</keyword>
<dbReference type="GO" id="GO:0000422">
    <property type="term" value="P:autophagy of mitochondrion"/>
    <property type="evidence" value="ECO:0007669"/>
    <property type="project" value="TreeGrafter"/>
</dbReference>